<dbReference type="AlphaFoldDB" id="A0AAV4I9Q1"/>
<reference evidence="8 9" key="1">
    <citation type="journal article" date="2021" name="Elife">
        <title>Chloroplast acquisition without the gene transfer in kleptoplastic sea slugs, Plakobranchus ocellatus.</title>
        <authorList>
            <person name="Maeda T."/>
            <person name="Takahashi S."/>
            <person name="Yoshida T."/>
            <person name="Shimamura S."/>
            <person name="Takaki Y."/>
            <person name="Nagai Y."/>
            <person name="Toyoda A."/>
            <person name="Suzuki Y."/>
            <person name="Arimoto A."/>
            <person name="Ishii H."/>
            <person name="Satoh N."/>
            <person name="Nishiyama T."/>
            <person name="Hasebe M."/>
            <person name="Maruyama T."/>
            <person name="Minagawa J."/>
            <person name="Obokata J."/>
            <person name="Shigenobu S."/>
        </authorList>
    </citation>
    <scope>NUCLEOTIDE SEQUENCE [LARGE SCALE GENOMIC DNA]</scope>
</reference>
<accession>A0AAV4I9Q1</accession>
<gene>
    <name evidence="8" type="ORF">ElyMa_004723600</name>
</gene>
<dbReference type="Gene3D" id="3.60.21.10">
    <property type="match status" value="1"/>
</dbReference>
<dbReference type="InterPro" id="IPR004875">
    <property type="entry name" value="DDE_SF_endonuclease_dom"/>
</dbReference>
<protein>
    <recommendedName>
        <fullName evidence="3">Purple acid phosphatase</fullName>
        <ecNumber evidence="3">3.1.3.2</ecNumber>
    </recommendedName>
</protein>
<dbReference type="Proteomes" id="UP000762676">
    <property type="component" value="Unassembled WGS sequence"/>
</dbReference>
<dbReference type="SUPFAM" id="SSF56300">
    <property type="entry name" value="Metallo-dependent phosphatases"/>
    <property type="match status" value="1"/>
</dbReference>
<dbReference type="Gene3D" id="2.60.40.380">
    <property type="entry name" value="Purple acid phosphatase-like, N-terminal"/>
    <property type="match status" value="1"/>
</dbReference>
<evidence type="ECO:0000256" key="3">
    <source>
        <dbReference type="RuleBase" id="RU361203"/>
    </source>
</evidence>
<evidence type="ECO:0000313" key="9">
    <source>
        <dbReference type="Proteomes" id="UP000762676"/>
    </source>
</evidence>
<dbReference type="CDD" id="cd00839">
    <property type="entry name" value="MPP_PAPs"/>
    <property type="match status" value="1"/>
</dbReference>
<feature type="domain" description="DDE-1" evidence="6">
    <location>
        <begin position="140"/>
        <end position="269"/>
    </location>
</feature>
<dbReference type="PANTHER" id="PTHR45867:SF10">
    <property type="entry name" value="PURPLE ACID PHOSPHATASE"/>
    <property type="match status" value="1"/>
</dbReference>
<dbReference type="Pfam" id="PF00149">
    <property type="entry name" value="Metallophos"/>
    <property type="match status" value="1"/>
</dbReference>
<comment type="similarity">
    <text evidence="3">Belongs to the metallophosphoesterase superfamily. Purple acid phosphatase family.</text>
</comment>
<dbReference type="InterPro" id="IPR004843">
    <property type="entry name" value="Calcineurin-like_PHP"/>
</dbReference>
<organism evidence="8 9">
    <name type="scientific">Elysia marginata</name>
    <dbReference type="NCBI Taxonomy" id="1093978"/>
    <lineage>
        <taxon>Eukaryota</taxon>
        <taxon>Metazoa</taxon>
        <taxon>Spiralia</taxon>
        <taxon>Lophotrochozoa</taxon>
        <taxon>Mollusca</taxon>
        <taxon>Gastropoda</taxon>
        <taxon>Heterobranchia</taxon>
        <taxon>Euthyneura</taxon>
        <taxon>Panpulmonata</taxon>
        <taxon>Sacoglossa</taxon>
        <taxon>Placobranchoidea</taxon>
        <taxon>Plakobranchidae</taxon>
        <taxon>Elysia</taxon>
    </lineage>
</organism>
<dbReference type="GO" id="GO:0003993">
    <property type="term" value="F:acid phosphatase activity"/>
    <property type="evidence" value="ECO:0007669"/>
    <property type="project" value="UniProtKB-EC"/>
</dbReference>
<keyword evidence="4" id="KW-0812">Transmembrane</keyword>
<evidence type="ECO:0000313" key="8">
    <source>
        <dbReference type="EMBL" id="GFS07144.1"/>
    </source>
</evidence>
<evidence type="ECO:0000256" key="4">
    <source>
        <dbReference type="SAM" id="Phobius"/>
    </source>
</evidence>
<dbReference type="GO" id="GO:0046872">
    <property type="term" value="F:metal ion binding"/>
    <property type="evidence" value="ECO:0007669"/>
    <property type="project" value="InterPro"/>
</dbReference>
<feature type="domain" description="Calcineurin-like phosphoesterase" evidence="5">
    <location>
        <begin position="345"/>
        <end position="542"/>
    </location>
</feature>
<dbReference type="GO" id="GO:0003676">
    <property type="term" value="F:nucleic acid binding"/>
    <property type="evidence" value="ECO:0007669"/>
    <property type="project" value="InterPro"/>
</dbReference>
<comment type="catalytic activity">
    <reaction evidence="3">
        <text>a phosphate monoester + H2O = an alcohol + phosphate</text>
        <dbReference type="Rhea" id="RHEA:15017"/>
        <dbReference type="ChEBI" id="CHEBI:15377"/>
        <dbReference type="ChEBI" id="CHEBI:30879"/>
        <dbReference type="ChEBI" id="CHEBI:43474"/>
        <dbReference type="ChEBI" id="CHEBI:67140"/>
        <dbReference type="EC" id="3.1.3.2"/>
    </reaction>
</comment>
<evidence type="ECO:0000259" key="6">
    <source>
        <dbReference type="Pfam" id="PF03184"/>
    </source>
</evidence>
<dbReference type="Pfam" id="PF14008">
    <property type="entry name" value="Metallophos_C"/>
    <property type="match status" value="1"/>
</dbReference>
<evidence type="ECO:0000256" key="2">
    <source>
        <dbReference type="ARBA" id="ARBA00023180"/>
    </source>
</evidence>
<dbReference type="PANTHER" id="PTHR45867">
    <property type="entry name" value="PURPLE ACID PHOSPHATASE"/>
    <property type="match status" value="1"/>
</dbReference>
<proteinExistence type="inferred from homology"/>
<evidence type="ECO:0000256" key="1">
    <source>
        <dbReference type="ARBA" id="ARBA00022729"/>
    </source>
</evidence>
<dbReference type="SUPFAM" id="SSF49363">
    <property type="entry name" value="Purple acid phosphatase, N-terminal domain"/>
    <property type="match status" value="1"/>
</dbReference>
<dbReference type="Pfam" id="PF03184">
    <property type="entry name" value="DDE_1"/>
    <property type="match status" value="1"/>
</dbReference>
<dbReference type="EMBL" id="BMAT01009484">
    <property type="protein sequence ID" value="GFS07144.1"/>
    <property type="molecule type" value="Genomic_DNA"/>
</dbReference>
<keyword evidence="9" id="KW-1185">Reference proteome</keyword>
<comment type="caution">
    <text evidence="8">The sequence shown here is derived from an EMBL/GenBank/DDBJ whole genome shotgun (WGS) entry which is preliminary data.</text>
</comment>
<keyword evidence="4" id="KW-1133">Transmembrane helix</keyword>
<keyword evidence="4" id="KW-0472">Membrane</keyword>
<keyword evidence="3" id="KW-0378">Hydrolase</keyword>
<dbReference type="EC" id="3.1.3.2" evidence="3"/>
<sequence length="731" mass="83518">MLLNYILESSSIYYGLTLKELRTLTYKVAIKNNLKVPQSWEDNKVVGEDWLMSFRNRFGDRLSLRQPEATSLNRMQLASNPTIVGDFFRNLETVMKKGFTLDRIWNADETGCSTVQTPQKQLAKKGEKRVGSMVSQEKGVTVTMCAAESATGNSIPPFLVFPRVNVQDHWKTTAPPGTECESHTKALVWMTSDNFKGFIKHFVKHARATQEYPVLLILDNHASHCSAEVIDLAKEPNITLLSFPSHCTHEMQPLHKTVYGPFQKFYDQAVKYGVHPWGLELFAESKDVYFNEQNKKGLHYLHKVELKNLHSETTYYFLPVSKKGSQSGPFYFKTPKSHSNWSPDFLMFGDLGILSDTVPSLVNEALSGEYTALFHVGDLAYDLKNQDGLVGDYFMKLIEPAAAAIPYLTCPGNHEIDTDTFTHYRHRFAMPDTEWPMPLDKMWYSIDIGPVHFVSYSTEVFFTNFATYVDDQKEWLIKDLNKANKNRQNVPWVIVLGHRPLYCSTHIGDDCSKPDSLVREGLEEIFYQMSVDIVVQGHEHNYERLWPVYRNQVTDYSYINPSAPVQLISGAAGSAENVDHFPQQKKPEWSAFRMDNKAMNSYGRMLVVNESHVLWEQRSIYNHRTLDSIWIVKNREGSGENGTQSSNPDDLSEEAKHLLSQVCKKSFLRCHPFEILVIVGSMVVLVIASLAVRFVVRKKRKGDFERAWARLPNEVDEDDIAFGDEEALVQS</sequence>
<dbReference type="InterPro" id="IPR008963">
    <property type="entry name" value="Purple_acid_Pase-like_N"/>
</dbReference>
<name>A0AAV4I9Q1_9GAST</name>
<feature type="domain" description="Purple acid phosphatase C-terminal" evidence="7">
    <location>
        <begin position="563"/>
        <end position="628"/>
    </location>
</feature>
<evidence type="ECO:0000259" key="5">
    <source>
        <dbReference type="Pfam" id="PF00149"/>
    </source>
</evidence>
<evidence type="ECO:0000259" key="7">
    <source>
        <dbReference type="Pfam" id="PF14008"/>
    </source>
</evidence>
<dbReference type="InterPro" id="IPR029052">
    <property type="entry name" value="Metallo-depent_PP-like"/>
</dbReference>
<keyword evidence="1" id="KW-0732">Signal</keyword>
<keyword evidence="2" id="KW-0325">Glycoprotein</keyword>
<feature type="transmembrane region" description="Helical" evidence="4">
    <location>
        <begin position="675"/>
        <end position="696"/>
    </location>
</feature>
<dbReference type="InterPro" id="IPR025733">
    <property type="entry name" value="PAPs_C"/>
</dbReference>
<dbReference type="InterPro" id="IPR041792">
    <property type="entry name" value="MPP_PAP"/>
</dbReference>